<evidence type="ECO:0000313" key="3">
    <source>
        <dbReference type="Proteomes" id="UP000266841"/>
    </source>
</evidence>
<dbReference type="Proteomes" id="UP000266841">
    <property type="component" value="Unassembled WGS sequence"/>
</dbReference>
<comment type="caution">
    <text evidence="2">The sequence shown here is derived from an EMBL/GenBank/DDBJ whole genome shotgun (WGS) entry which is preliminary data.</text>
</comment>
<keyword evidence="3" id="KW-1185">Reference proteome</keyword>
<organism evidence="2 3">
    <name type="scientific">Thalassiosira oceanica</name>
    <name type="common">Marine diatom</name>
    <dbReference type="NCBI Taxonomy" id="159749"/>
    <lineage>
        <taxon>Eukaryota</taxon>
        <taxon>Sar</taxon>
        <taxon>Stramenopiles</taxon>
        <taxon>Ochrophyta</taxon>
        <taxon>Bacillariophyta</taxon>
        <taxon>Coscinodiscophyceae</taxon>
        <taxon>Thalassiosirophycidae</taxon>
        <taxon>Thalassiosirales</taxon>
        <taxon>Thalassiosiraceae</taxon>
        <taxon>Thalassiosira</taxon>
    </lineage>
</organism>
<protein>
    <submittedName>
        <fullName evidence="2">Uncharacterized protein</fullName>
    </submittedName>
</protein>
<dbReference type="AlphaFoldDB" id="K0SDI6"/>
<proteinExistence type="predicted"/>
<dbReference type="EMBL" id="AGNL01018478">
    <property type="protein sequence ID" value="EJK63024.1"/>
    <property type="molecule type" value="Genomic_DNA"/>
</dbReference>
<gene>
    <name evidence="2" type="ORF">THAOC_16342</name>
</gene>
<sequence>MLDQPYDIFAVPVTNSSSLQNPDANWGTNIAASRDKRNVLSCPMTGRPWTPSVALPAGVFCSDRSDYPTSTPPGSLFLPCELDTSLNRNNSGAHEERTHIVEDLACTRHRRCMQRSQPIVQSNYLRLPRAHRAHSLAAISDKHHPIKTIQSEPGDAVGALAPYPPYLKKDQRNNKEFPSPLPARPGIETARRPRVVWSRRGSSYESGSLTYKGGLRH</sequence>
<evidence type="ECO:0000256" key="1">
    <source>
        <dbReference type="SAM" id="MobiDB-lite"/>
    </source>
</evidence>
<evidence type="ECO:0000313" key="2">
    <source>
        <dbReference type="EMBL" id="EJK63024.1"/>
    </source>
</evidence>
<accession>K0SDI6</accession>
<feature type="compositionally biased region" description="Polar residues" evidence="1">
    <location>
        <begin position="200"/>
        <end position="209"/>
    </location>
</feature>
<reference evidence="2 3" key="1">
    <citation type="journal article" date="2012" name="Genome Biol.">
        <title>Genome and low-iron response of an oceanic diatom adapted to chronic iron limitation.</title>
        <authorList>
            <person name="Lommer M."/>
            <person name="Specht M."/>
            <person name="Roy A.S."/>
            <person name="Kraemer L."/>
            <person name="Andreson R."/>
            <person name="Gutowska M.A."/>
            <person name="Wolf J."/>
            <person name="Bergner S.V."/>
            <person name="Schilhabel M.B."/>
            <person name="Klostermeier U.C."/>
            <person name="Beiko R.G."/>
            <person name="Rosenstiel P."/>
            <person name="Hippler M."/>
            <person name="Laroche J."/>
        </authorList>
    </citation>
    <scope>NUCLEOTIDE SEQUENCE [LARGE SCALE GENOMIC DNA]</scope>
    <source>
        <strain evidence="2 3">CCMP1005</strain>
    </source>
</reference>
<name>K0SDI6_THAOC</name>
<feature type="region of interest" description="Disordered" evidence="1">
    <location>
        <begin position="166"/>
        <end position="217"/>
    </location>
</feature>